<dbReference type="EMBL" id="JACEIK010005791">
    <property type="protein sequence ID" value="MCE0482222.1"/>
    <property type="molecule type" value="Genomic_DNA"/>
</dbReference>
<dbReference type="Proteomes" id="UP000823775">
    <property type="component" value="Unassembled WGS sequence"/>
</dbReference>
<feature type="non-terminal residue" evidence="1">
    <location>
        <position position="63"/>
    </location>
</feature>
<protein>
    <submittedName>
        <fullName evidence="1">Uncharacterized protein</fullName>
    </submittedName>
</protein>
<comment type="caution">
    <text evidence="1">The sequence shown here is derived from an EMBL/GenBank/DDBJ whole genome shotgun (WGS) entry which is preliminary data.</text>
</comment>
<sequence>MPVHKRKSPPYRMREAKAAASLARVECPPANCQSGLQNAGLNANLGARLQATAQNLCFTCTSQ</sequence>
<name>A0ABS8VQ25_DATST</name>
<evidence type="ECO:0000313" key="2">
    <source>
        <dbReference type="Proteomes" id="UP000823775"/>
    </source>
</evidence>
<gene>
    <name evidence="1" type="ORF">HAX54_040737</name>
</gene>
<reference evidence="1 2" key="1">
    <citation type="journal article" date="2021" name="BMC Genomics">
        <title>Datura genome reveals duplications of psychoactive alkaloid biosynthetic genes and high mutation rate following tissue culture.</title>
        <authorList>
            <person name="Rajewski A."/>
            <person name="Carter-House D."/>
            <person name="Stajich J."/>
            <person name="Litt A."/>
        </authorList>
    </citation>
    <scope>NUCLEOTIDE SEQUENCE [LARGE SCALE GENOMIC DNA]</scope>
    <source>
        <strain evidence="1">AR-01</strain>
    </source>
</reference>
<evidence type="ECO:0000313" key="1">
    <source>
        <dbReference type="EMBL" id="MCE0482222.1"/>
    </source>
</evidence>
<keyword evidence="2" id="KW-1185">Reference proteome</keyword>
<organism evidence="1 2">
    <name type="scientific">Datura stramonium</name>
    <name type="common">Jimsonweed</name>
    <name type="synonym">Common thornapple</name>
    <dbReference type="NCBI Taxonomy" id="4076"/>
    <lineage>
        <taxon>Eukaryota</taxon>
        <taxon>Viridiplantae</taxon>
        <taxon>Streptophyta</taxon>
        <taxon>Embryophyta</taxon>
        <taxon>Tracheophyta</taxon>
        <taxon>Spermatophyta</taxon>
        <taxon>Magnoliopsida</taxon>
        <taxon>eudicotyledons</taxon>
        <taxon>Gunneridae</taxon>
        <taxon>Pentapetalae</taxon>
        <taxon>asterids</taxon>
        <taxon>lamiids</taxon>
        <taxon>Solanales</taxon>
        <taxon>Solanaceae</taxon>
        <taxon>Solanoideae</taxon>
        <taxon>Datureae</taxon>
        <taxon>Datura</taxon>
    </lineage>
</organism>
<accession>A0ABS8VQ25</accession>
<proteinExistence type="predicted"/>